<comment type="pathway">
    <text evidence="8">Pyrimidine metabolism; UMP biosynthesis via de novo pathway; (S)-dihydroorotate from bicarbonate: step 1/3.</text>
</comment>
<dbReference type="NCBIfam" id="TIGR01368">
    <property type="entry name" value="CPSaseIIsmall"/>
    <property type="match status" value="1"/>
</dbReference>
<dbReference type="InterPro" id="IPR017926">
    <property type="entry name" value="GATASE"/>
</dbReference>
<keyword evidence="6 8" id="KW-0315">Glutamine amidotransferase</keyword>
<dbReference type="Proteomes" id="UP001500454">
    <property type="component" value="Unassembled WGS sequence"/>
</dbReference>
<feature type="binding site" evidence="8">
    <location>
        <position position="281"/>
    </location>
    <ligand>
        <name>L-glutamine</name>
        <dbReference type="ChEBI" id="CHEBI:58359"/>
    </ligand>
</feature>
<evidence type="ECO:0000256" key="7">
    <source>
        <dbReference type="ARBA" id="ARBA00048816"/>
    </source>
</evidence>
<evidence type="ECO:0000256" key="5">
    <source>
        <dbReference type="ARBA" id="ARBA00022840"/>
    </source>
</evidence>
<feature type="region of interest" description="CPSase" evidence="8">
    <location>
        <begin position="1"/>
        <end position="205"/>
    </location>
</feature>
<keyword evidence="5 8" id="KW-0067">ATP-binding</keyword>
<dbReference type="PANTHER" id="PTHR43418:SF7">
    <property type="entry name" value="CARBAMOYL-PHOSPHATE SYNTHASE SMALL CHAIN"/>
    <property type="match status" value="1"/>
</dbReference>
<feature type="active site" evidence="8">
    <location>
        <position position="366"/>
    </location>
</feature>
<dbReference type="PRINTS" id="PR00099">
    <property type="entry name" value="CPSGATASE"/>
</dbReference>
<dbReference type="EMBL" id="BAABHA010000002">
    <property type="protein sequence ID" value="GAA4376157.1"/>
    <property type="molecule type" value="Genomic_DNA"/>
</dbReference>
<dbReference type="InterPro" id="IPR002474">
    <property type="entry name" value="CarbamoylP_synth_ssu_N"/>
</dbReference>
<evidence type="ECO:0000313" key="10">
    <source>
        <dbReference type="EMBL" id="GAA4376157.1"/>
    </source>
</evidence>
<comment type="subunit">
    <text evidence="8">Composed of two chains; the small (or glutamine) chain promotes the hydrolysis of glutamine to ammonia, which is used by the large (or ammonia) chain to synthesize carbamoyl phosphate. Tetramer of heterodimers (alpha,beta)4.</text>
</comment>
<feature type="binding site" evidence="8">
    <location>
        <position position="325"/>
    </location>
    <ligand>
        <name>L-glutamine</name>
        <dbReference type="ChEBI" id="CHEBI:58359"/>
    </ligand>
</feature>
<evidence type="ECO:0000313" key="11">
    <source>
        <dbReference type="Proteomes" id="UP001500454"/>
    </source>
</evidence>
<feature type="binding site" evidence="8">
    <location>
        <position position="322"/>
    </location>
    <ligand>
        <name>L-glutamine</name>
        <dbReference type="ChEBI" id="CHEBI:58359"/>
    </ligand>
</feature>
<dbReference type="EC" id="6.3.5.5" evidence="8"/>
<comment type="caution">
    <text evidence="10">The sequence shown here is derived from an EMBL/GenBank/DDBJ whole genome shotgun (WGS) entry which is preliminary data.</text>
</comment>
<dbReference type="PANTHER" id="PTHR43418">
    <property type="entry name" value="MULTIFUNCTIONAL TRYPTOPHAN BIOSYNTHESIS PROTEIN-RELATED"/>
    <property type="match status" value="1"/>
</dbReference>
<name>A0ABP8IVZ7_9BACT</name>
<evidence type="ECO:0000256" key="8">
    <source>
        <dbReference type="HAMAP-Rule" id="MF_01209"/>
    </source>
</evidence>
<feature type="binding site" evidence="8">
    <location>
        <position position="252"/>
    </location>
    <ligand>
        <name>L-glutamine</name>
        <dbReference type="ChEBI" id="CHEBI:58359"/>
    </ligand>
</feature>
<dbReference type="PRINTS" id="PR00096">
    <property type="entry name" value="GATASE"/>
</dbReference>
<evidence type="ECO:0000256" key="6">
    <source>
        <dbReference type="ARBA" id="ARBA00022962"/>
    </source>
</evidence>
<organism evidence="10 11">
    <name type="scientific">Hymenobacter koreensis</name>
    <dbReference type="NCBI Taxonomy" id="1084523"/>
    <lineage>
        <taxon>Bacteria</taxon>
        <taxon>Pseudomonadati</taxon>
        <taxon>Bacteroidota</taxon>
        <taxon>Cytophagia</taxon>
        <taxon>Cytophagales</taxon>
        <taxon>Hymenobacteraceae</taxon>
        <taxon>Hymenobacter</taxon>
    </lineage>
</organism>
<accession>A0ABP8IVZ7</accession>
<dbReference type="Pfam" id="PF00117">
    <property type="entry name" value="GATase"/>
    <property type="match status" value="1"/>
</dbReference>
<evidence type="ECO:0000256" key="3">
    <source>
        <dbReference type="ARBA" id="ARBA00022598"/>
    </source>
</evidence>
<feature type="active site" description="Nucleophile" evidence="8">
    <location>
        <position position="280"/>
    </location>
</feature>
<dbReference type="Gene3D" id="3.50.30.20">
    <property type="entry name" value="Carbamoyl-phosphate synthase small subunit, N-terminal domain"/>
    <property type="match status" value="1"/>
</dbReference>
<gene>
    <name evidence="8 10" type="primary">carA</name>
    <name evidence="10" type="ORF">GCM10023186_09710</name>
</gene>
<dbReference type="PROSITE" id="PS51273">
    <property type="entry name" value="GATASE_TYPE_1"/>
    <property type="match status" value="1"/>
</dbReference>
<comment type="catalytic activity">
    <reaction evidence="8">
        <text>L-glutamine + H2O = L-glutamate + NH4(+)</text>
        <dbReference type="Rhea" id="RHEA:15889"/>
        <dbReference type="ChEBI" id="CHEBI:15377"/>
        <dbReference type="ChEBI" id="CHEBI:28938"/>
        <dbReference type="ChEBI" id="CHEBI:29985"/>
        <dbReference type="ChEBI" id="CHEBI:58359"/>
    </reaction>
</comment>
<keyword evidence="8" id="KW-0028">Amino-acid biosynthesis</keyword>
<feature type="active site" evidence="8">
    <location>
        <position position="364"/>
    </location>
</feature>
<dbReference type="InterPro" id="IPR050472">
    <property type="entry name" value="Anth_synth/Amidotransfase"/>
</dbReference>
<dbReference type="InterPro" id="IPR036480">
    <property type="entry name" value="CarbP_synth_ssu_N_sf"/>
</dbReference>
<dbReference type="SMART" id="SM01097">
    <property type="entry name" value="CPSase_sm_chain"/>
    <property type="match status" value="1"/>
</dbReference>
<feature type="binding site" evidence="8">
    <location>
        <position position="284"/>
    </location>
    <ligand>
        <name>L-glutamine</name>
        <dbReference type="ChEBI" id="CHEBI:58359"/>
    </ligand>
</feature>
<keyword evidence="8" id="KW-0665">Pyrimidine biosynthesis</keyword>
<dbReference type="HAMAP" id="MF_01209">
    <property type="entry name" value="CPSase_S_chain"/>
    <property type="match status" value="1"/>
</dbReference>
<keyword evidence="3 8" id="KW-0436">Ligase</keyword>
<evidence type="ECO:0000256" key="1">
    <source>
        <dbReference type="ARBA" id="ARBA00005077"/>
    </source>
</evidence>
<comment type="similarity">
    <text evidence="2 8">Belongs to the CarA family.</text>
</comment>
<dbReference type="Pfam" id="PF00988">
    <property type="entry name" value="CPSase_sm_chain"/>
    <property type="match status" value="1"/>
</dbReference>
<feature type="binding site" evidence="8">
    <location>
        <position position="254"/>
    </location>
    <ligand>
        <name>L-glutamine</name>
        <dbReference type="ChEBI" id="CHEBI:58359"/>
    </ligand>
</feature>
<dbReference type="Gene3D" id="3.40.50.880">
    <property type="match status" value="1"/>
</dbReference>
<evidence type="ECO:0000256" key="4">
    <source>
        <dbReference type="ARBA" id="ARBA00022741"/>
    </source>
</evidence>
<comment type="function">
    <text evidence="8">Small subunit of the glutamine-dependent carbamoyl phosphate synthetase (CPSase). CPSase catalyzes the formation of carbamoyl phosphate from the ammonia moiety of glutamine, carbonate, and phosphate donated by ATP, constituting the first step of 2 biosynthetic pathways, one leading to arginine and/or urea and the other to pyrimidine nucleotides. The small subunit (glutamine amidotransferase) binds and cleaves glutamine to supply the large subunit with the substrate ammonia.</text>
</comment>
<dbReference type="InterPro" id="IPR029062">
    <property type="entry name" value="Class_I_gatase-like"/>
</dbReference>
<dbReference type="SUPFAM" id="SSF52317">
    <property type="entry name" value="Class I glutamine amidotransferase-like"/>
    <property type="match status" value="1"/>
</dbReference>
<keyword evidence="4 8" id="KW-0547">Nucleotide-binding</keyword>
<feature type="binding site" evidence="8">
    <location>
        <position position="324"/>
    </location>
    <ligand>
        <name>L-glutamine</name>
        <dbReference type="ChEBI" id="CHEBI:58359"/>
    </ligand>
</feature>
<protein>
    <recommendedName>
        <fullName evidence="8">Carbamoyl phosphate synthase small chain</fullName>
        <ecNumber evidence="8">6.3.5.5</ecNumber>
    </recommendedName>
    <alternativeName>
        <fullName evidence="8">Carbamoyl phosphate synthetase glutamine chain</fullName>
    </alternativeName>
</protein>
<feature type="domain" description="Carbamoyl-phosphate synthase small subunit N-terminal" evidence="9">
    <location>
        <begin position="36"/>
        <end position="174"/>
    </location>
</feature>
<evidence type="ECO:0000259" key="9">
    <source>
        <dbReference type="SMART" id="SM01097"/>
    </source>
</evidence>
<dbReference type="PRINTS" id="PR00097">
    <property type="entry name" value="ANTSNTHASEII"/>
</dbReference>
<comment type="catalytic activity">
    <reaction evidence="7 8">
        <text>hydrogencarbonate + L-glutamine + 2 ATP + H2O = carbamoyl phosphate + L-glutamate + 2 ADP + phosphate + 2 H(+)</text>
        <dbReference type="Rhea" id="RHEA:18633"/>
        <dbReference type="ChEBI" id="CHEBI:15377"/>
        <dbReference type="ChEBI" id="CHEBI:15378"/>
        <dbReference type="ChEBI" id="CHEBI:17544"/>
        <dbReference type="ChEBI" id="CHEBI:29985"/>
        <dbReference type="ChEBI" id="CHEBI:30616"/>
        <dbReference type="ChEBI" id="CHEBI:43474"/>
        <dbReference type="ChEBI" id="CHEBI:58228"/>
        <dbReference type="ChEBI" id="CHEBI:58359"/>
        <dbReference type="ChEBI" id="CHEBI:456216"/>
        <dbReference type="EC" id="6.3.5.5"/>
    </reaction>
</comment>
<dbReference type="CDD" id="cd01744">
    <property type="entry name" value="GATase1_CPSase"/>
    <property type="match status" value="1"/>
</dbReference>
<keyword evidence="11" id="KW-1185">Reference proteome</keyword>
<keyword evidence="8" id="KW-0055">Arginine biosynthesis</keyword>
<dbReference type="NCBIfam" id="NF009475">
    <property type="entry name" value="PRK12838.1"/>
    <property type="match status" value="1"/>
</dbReference>
<dbReference type="InterPro" id="IPR006274">
    <property type="entry name" value="CarbamoylP_synth_ssu"/>
</dbReference>
<evidence type="ECO:0000256" key="2">
    <source>
        <dbReference type="ARBA" id="ARBA00007800"/>
    </source>
</evidence>
<feature type="binding site" evidence="8">
    <location>
        <position position="80"/>
    </location>
    <ligand>
        <name>L-glutamine</name>
        <dbReference type="ChEBI" id="CHEBI:58359"/>
    </ligand>
</feature>
<dbReference type="InterPro" id="IPR035686">
    <property type="entry name" value="CPSase_GATase1"/>
</dbReference>
<proteinExistence type="inferred from homology"/>
<sequence length="392" mass="43526">MRYFIRFGETGTLPDYRRKSTIEQTLFSQNRVENAKSVKLVLEDGTEIQGTSFGAYTSAAGEVVFSTAMTGYPENLTDPSFAGQILVLTYPMVGNYGVPGEELYESISRIFESDKIHIAGLVVNYYSEQHSHWNAAKSLGDWLKEYNIPGIFGVDTRMLTKVLREKGAMLGKIVAEEDVPLHDPNLENLVAQVSPAGVQRYGSGQHKIVLVDCGTKTNIIRCFLERDVELIRVPWDYDFTQLAYDGLFLSNGPGDPKMCTATIEHLQKALQQDKPIFGICLGSQLMGLAAGGDTFKLKYGHRSHNQPVKLTGTMRSFITSQNHGFAVDTATLPADWDMLFENLNDGTCEGIKHKTKPFFSTQFHPEAAGGPQDTEFLFDDFLKAVAEHKSAK</sequence>
<reference evidence="11" key="1">
    <citation type="journal article" date="2019" name="Int. J. Syst. Evol. Microbiol.">
        <title>The Global Catalogue of Microorganisms (GCM) 10K type strain sequencing project: providing services to taxonomists for standard genome sequencing and annotation.</title>
        <authorList>
            <consortium name="The Broad Institute Genomics Platform"/>
            <consortium name="The Broad Institute Genome Sequencing Center for Infectious Disease"/>
            <person name="Wu L."/>
            <person name="Ma J."/>
        </authorList>
    </citation>
    <scope>NUCLEOTIDE SEQUENCE [LARGE SCALE GENOMIC DNA]</scope>
    <source>
        <strain evidence="11">JCM 17924</strain>
    </source>
</reference>
<dbReference type="SUPFAM" id="SSF52021">
    <property type="entry name" value="Carbamoyl phosphate synthetase, small subunit N-terminal domain"/>
    <property type="match status" value="1"/>
</dbReference>
<comment type="pathway">
    <text evidence="1 8">Amino-acid biosynthesis; L-arginine biosynthesis; carbamoyl phosphate from bicarbonate: step 1/1.</text>
</comment>